<dbReference type="GO" id="GO:0006635">
    <property type="term" value="P:fatty acid beta-oxidation"/>
    <property type="evidence" value="ECO:0007669"/>
    <property type="project" value="TreeGrafter"/>
</dbReference>
<name>A0A078B1B4_STYLE</name>
<dbReference type="Pfam" id="PF01575">
    <property type="entry name" value="MaoC_dehydratas"/>
    <property type="match status" value="1"/>
</dbReference>
<dbReference type="EMBL" id="CCKQ01015141">
    <property type="protein sequence ID" value="CDW86948.1"/>
    <property type="molecule type" value="Genomic_DNA"/>
</dbReference>
<feature type="domain" description="Peroxisomal multifunctional enzyme type 2-like N-terminal" evidence="2">
    <location>
        <begin position="22"/>
        <end position="151"/>
    </location>
</feature>
<organism evidence="3 4">
    <name type="scientific">Stylonychia lemnae</name>
    <name type="common">Ciliate</name>
    <dbReference type="NCBI Taxonomy" id="5949"/>
    <lineage>
        <taxon>Eukaryota</taxon>
        <taxon>Sar</taxon>
        <taxon>Alveolata</taxon>
        <taxon>Ciliophora</taxon>
        <taxon>Intramacronucleata</taxon>
        <taxon>Spirotrichea</taxon>
        <taxon>Stichotrichia</taxon>
        <taxon>Sporadotrichida</taxon>
        <taxon>Oxytrichidae</taxon>
        <taxon>Stylonychinae</taxon>
        <taxon>Stylonychia</taxon>
    </lineage>
</organism>
<evidence type="ECO:0000313" key="3">
    <source>
        <dbReference type="EMBL" id="CDW86948.1"/>
    </source>
</evidence>
<feature type="domain" description="MaoC-like" evidence="1">
    <location>
        <begin position="170"/>
        <end position="279"/>
    </location>
</feature>
<gene>
    <name evidence="3" type="primary">Contig19251.g20411</name>
    <name evidence="3" type="ORF">STYLEM_16048</name>
</gene>
<dbReference type="InParanoid" id="A0A078B1B4"/>
<sequence>MESKVDIQKVLQYQYTPYDVALTNNEVILYALSIGFSQDPLNKDHLNFTYENEENFQSFITMASIIAHKNSGELMGVEGMPAFNPMMLLYGEENIEIIKPMTVDTKLRVEERITGISDKGKLATITEEALIKNSSNGEVLAKIVRKLILRGAGGFGGKGGAKDIKYPDIPKRAPDAIIEDRTQPNQAILYRLNGDINPLHINKDMAAMGGFDQPILHGLCSFGFTARLIYQKYSSGNPQGLVKFSSRFVSHVFPGETLVVESWKDGNIIIFQTKTKERGLVCLRGFAELKESPKL</sequence>
<dbReference type="Proteomes" id="UP000039865">
    <property type="component" value="Unassembled WGS sequence"/>
</dbReference>
<dbReference type="OrthoDB" id="60204at2759"/>
<keyword evidence="4" id="KW-1185">Reference proteome</keyword>
<evidence type="ECO:0000259" key="2">
    <source>
        <dbReference type="Pfam" id="PF22622"/>
    </source>
</evidence>
<accession>A0A078B1B4</accession>
<proteinExistence type="predicted"/>
<dbReference type="InterPro" id="IPR002539">
    <property type="entry name" value="MaoC-like_dom"/>
</dbReference>
<dbReference type="CDD" id="cd03448">
    <property type="entry name" value="HDE_HSD"/>
    <property type="match status" value="1"/>
</dbReference>
<dbReference type="PANTHER" id="PTHR13078">
    <property type="entry name" value="PEROXISOMAL MULTIFUNCTIONAL ENZYME TYPE 2-RELATED"/>
    <property type="match status" value="1"/>
</dbReference>
<dbReference type="SUPFAM" id="SSF54637">
    <property type="entry name" value="Thioesterase/thiol ester dehydrase-isomerase"/>
    <property type="match status" value="2"/>
</dbReference>
<reference evidence="3 4" key="1">
    <citation type="submission" date="2014-06" db="EMBL/GenBank/DDBJ databases">
        <authorList>
            <person name="Swart Estienne"/>
        </authorList>
    </citation>
    <scope>NUCLEOTIDE SEQUENCE [LARGE SCALE GENOMIC DNA]</scope>
    <source>
        <strain evidence="3 4">130c</strain>
    </source>
</reference>
<dbReference type="InterPro" id="IPR054357">
    <property type="entry name" value="MFE-2_N"/>
</dbReference>
<dbReference type="GO" id="GO:0003857">
    <property type="term" value="F:(3S)-3-hydroxyacyl-CoA dehydrogenase (NAD+) activity"/>
    <property type="evidence" value="ECO:0007669"/>
    <property type="project" value="TreeGrafter"/>
</dbReference>
<dbReference type="Gene3D" id="3.10.129.10">
    <property type="entry name" value="Hotdog Thioesterase"/>
    <property type="match status" value="2"/>
</dbReference>
<dbReference type="GO" id="GO:0005777">
    <property type="term" value="C:peroxisome"/>
    <property type="evidence" value="ECO:0007669"/>
    <property type="project" value="TreeGrafter"/>
</dbReference>
<dbReference type="Pfam" id="PF22622">
    <property type="entry name" value="MFE-2_hydrat-2_N"/>
    <property type="match status" value="1"/>
</dbReference>
<dbReference type="GO" id="GO:0044594">
    <property type="term" value="F:17-beta-hydroxysteroid dehydrogenase (NAD+) activity"/>
    <property type="evidence" value="ECO:0007669"/>
    <property type="project" value="TreeGrafter"/>
</dbReference>
<evidence type="ECO:0000313" key="4">
    <source>
        <dbReference type="Proteomes" id="UP000039865"/>
    </source>
</evidence>
<protein>
    <submittedName>
        <fullName evidence="3">Like domain containing protein</fullName>
    </submittedName>
</protein>
<dbReference type="InterPro" id="IPR029069">
    <property type="entry name" value="HotDog_dom_sf"/>
</dbReference>
<evidence type="ECO:0000259" key="1">
    <source>
        <dbReference type="Pfam" id="PF01575"/>
    </source>
</evidence>
<dbReference type="PANTHER" id="PTHR13078:SF56">
    <property type="entry name" value="PEROXISOMAL MULTIFUNCTIONAL ENZYME TYPE 2"/>
    <property type="match status" value="1"/>
</dbReference>
<dbReference type="GO" id="GO:0004300">
    <property type="term" value="F:enoyl-CoA hydratase activity"/>
    <property type="evidence" value="ECO:0007669"/>
    <property type="project" value="TreeGrafter"/>
</dbReference>
<dbReference type="OMA" id="FKHTDQE"/>
<dbReference type="AlphaFoldDB" id="A0A078B1B4"/>